<comment type="caution">
    <text evidence="2">The sequence shown here is derived from an EMBL/GenBank/DDBJ whole genome shotgun (WGS) entry which is preliminary data.</text>
</comment>
<dbReference type="RefSeq" id="WP_187017435.1">
    <property type="nucleotide sequence ID" value="NZ_JACRUK010000007.1"/>
</dbReference>
<name>A0A923SEN9_9FLAO</name>
<dbReference type="InterPro" id="IPR024422">
    <property type="entry name" value="Protein_unknown_function_OB"/>
</dbReference>
<dbReference type="AlphaFoldDB" id="A0A923SEN9"/>
<organism evidence="2 3">
    <name type="scientific">Flavobacterium muglaense</name>
    <dbReference type="NCBI Taxonomy" id="2764716"/>
    <lineage>
        <taxon>Bacteria</taxon>
        <taxon>Pseudomonadati</taxon>
        <taxon>Bacteroidota</taxon>
        <taxon>Flavobacteriia</taxon>
        <taxon>Flavobacteriales</taxon>
        <taxon>Flavobacteriaceae</taxon>
        <taxon>Flavobacterium</taxon>
    </lineage>
</organism>
<evidence type="ECO:0000313" key="3">
    <source>
        <dbReference type="Proteomes" id="UP000641454"/>
    </source>
</evidence>
<feature type="transmembrane region" description="Helical" evidence="1">
    <location>
        <begin position="7"/>
        <end position="25"/>
    </location>
</feature>
<keyword evidence="1" id="KW-0472">Membrane</keyword>
<accession>A0A923SEN9</accession>
<dbReference type="Pfam" id="PF12869">
    <property type="entry name" value="tRNA_anti-like"/>
    <property type="match status" value="1"/>
</dbReference>
<evidence type="ECO:0000256" key="1">
    <source>
        <dbReference type="SAM" id="Phobius"/>
    </source>
</evidence>
<sequence>MKKLKRIIIAITILLLIGLSTYYYIMHAGARDLSAEESAYTVTAKDITIEFNTNIDDSNKKYLEKPIAITGIVTALTPTQITIDKTVICNLKNPQTNIEIDQLISLKGRVIGYDDLMEEVKIDQCIIIKKSL</sequence>
<reference evidence="2 3" key="1">
    <citation type="submission" date="2020-08" db="EMBL/GenBank/DDBJ databases">
        <title>Description of novel Flavobacterium F-392 isolate.</title>
        <authorList>
            <person name="Saticioglu I.B."/>
            <person name="Duman M."/>
            <person name="Altun S."/>
        </authorList>
    </citation>
    <scope>NUCLEOTIDE SEQUENCE [LARGE SCALE GENOMIC DNA]</scope>
    <source>
        <strain evidence="2 3">F-392</strain>
    </source>
</reference>
<dbReference type="EMBL" id="JACRUL010000007">
    <property type="protein sequence ID" value="MBC5843762.1"/>
    <property type="molecule type" value="Genomic_DNA"/>
</dbReference>
<protein>
    <recommendedName>
        <fullName evidence="4">tRNA_anti-like</fullName>
    </recommendedName>
</protein>
<evidence type="ECO:0000313" key="2">
    <source>
        <dbReference type="EMBL" id="MBC5843762.1"/>
    </source>
</evidence>
<keyword evidence="3" id="KW-1185">Reference proteome</keyword>
<keyword evidence="1" id="KW-1133">Transmembrane helix</keyword>
<gene>
    <name evidence="2" type="ORF">H8R25_04840</name>
</gene>
<dbReference type="Proteomes" id="UP000641454">
    <property type="component" value="Unassembled WGS sequence"/>
</dbReference>
<evidence type="ECO:0008006" key="4">
    <source>
        <dbReference type="Google" id="ProtNLM"/>
    </source>
</evidence>
<keyword evidence="1" id="KW-0812">Transmembrane</keyword>
<proteinExistence type="predicted"/>